<feature type="binding site" description="in other chain" evidence="8">
    <location>
        <position position="223"/>
    </location>
    <ligand>
        <name>IMP</name>
        <dbReference type="ChEBI" id="CHEBI:58053"/>
        <note>ligand shared between dimeric partners</note>
    </ligand>
</feature>
<feature type="binding site" description="in other chain" evidence="8">
    <location>
        <position position="238"/>
    </location>
    <ligand>
        <name>IMP</name>
        <dbReference type="ChEBI" id="CHEBI:58053"/>
        <note>ligand shared between dimeric partners</note>
    </ligand>
</feature>
<feature type="binding site" evidence="8">
    <location>
        <position position="13"/>
    </location>
    <ligand>
        <name>Mg(2+)</name>
        <dbReference type="ChEBI" id="CHEBI:18420"/>
    </ligand>
</feature>
<name>A0A399NVF9_9MICO</name>
<dbReference type="InterPro" id="IPR033128">
    <property type="entry name" value="Adenylosuccin_syn_Lys_AS"/>
</dbReference>
<dbReference type="PANTHER" id="PTHR11846:SF0">
    <property type="entry name" value="ADENYLOSUCCINATE SYNTHETASE"/>
    <property type="match status" value="1"/>
</dbReference>
<feature type="binding site" evidence="8">
    <location>
        <position position="40"/>
    </location>
    <ligand>
        <name>Mg(2+)</name>
        <dbReference type="ChEBI" id="CHEBI:18420"/>
    </ligand>
</feature>
<dbReference type="PANTHER" id="PTHR11846">
    <property type="entry name" value="ADENYLOSUCCINATE SYNTHETASE"/>
    <property type="match status" value="1"/>
</dbReference>
<dbReference type="HAMAP" id="MF_00011">
    <property type="entry name" value="Adenylosucc_synth"/>
    <property type="match status" value="1"/>
</dbReference>
<dbReference type="FunFam" id="1.10.300.10:FF:000001">
    <property type="entry name" value="Adenylosuccinate synthetase"/>
    <property type="match status" value="1"/>
</dbReference>
<keyword evidence="5 8" id="KW-0658">Purine biosynthesis</keyword>
<comment type="caution">
    <text evidence="11">The sequence shown here is derived from an EMBL/GenBank/DDBJ whole genome shotgun (WGS) entry which is preliminary data.</text>
</comment>
<dbReference type="Proteomes" id="UP000266298">
    <property type="component" value="Unassembled WGS sequence"/>
</dbReference>
<comment type="cofactor">
    <cofactor evidence="8">
        <name>Mg(2+)</name>
        <dbReference type="ChEBI" id="CHEBI:18420"/>
    </cofactor>
    <text evidence="8">Binds 1 Mg(2+) ion per subunit.</text>
</comment>
<evidence type="ECO:0000256" key="6">
    <source>
        <dbReference type="ARBA" id="ARBA00022842"/>
    </source>
</evidence>
<dbReference type="FunFam" id="3.90.170.10:FF:000001">
    <property type="entry name" value="Adenylosuccinate synthetase"/>
    <property type="match status" value="1"/>
</dbReference>
<dbReference type="Pfam" id="PF00709">
    <property type="entry name" value="Adenylsucc_synt"/>
    <property type="match status" value="1"/>
</dbReference>
<comment type="subunit">
    <text evidence="1 8">Homodimer.</text>
</comment>
<dbReference type="Gene3D" id="3.40.440.10">
    <property type="entry name" value="Adenylosuccinate Synthetase, subunit A, domain 1"/>
    <property type="match status" value="1"/>
</dbReference>
<comment type="similarity">
    <text evidence="8 10">Belongs to the adenylosuccinate synthetase family.</text>
</comment>
<dbReference type="NCBIfam" id="NF002223">
    <property type="entry name" value="PRK01117.1"/>
    <property type="match status" value="1"/>
</dbReference>
<evidence type="ECO:0000256" key="4">
    <source>
        <dbReference type="ARBA" id="ARBA00022741"/>
    </source>
</evidence>
<dbReference type="InterPro" id="IPR001114">
    <property type="entry name" value="Adenylosuccinate_synthetase"/>
</dbReference>
<keyword evidence="8" id="KW-0963">Cytoplasm</keyword>
<proteinExistence type="inferred from homology"/>
<dbReference type="GO" id="GO:0004019">
    <property type="term" value="F:adenylosuccinate synthase activity"/>
    <property type="evidence" value="ECO:0007669"/>
    <property type="project" value="UniProtKB-UniRule"/>
</dbReference>
<sequence>MPAVVIIGAQWGDEGKGRATDLLGSRVDYVVKFNGGNNAGHTVVVGDEKYALHLLPSGILTPGVVPVIGNGVVVDIEVLFHELDALAARGVDVSKLRVSANAHVITHYHRTIDKVTERFLGKRQIGTTGRGIGPTYADKINRVGIRIQDLFDENILRQKVEAALDAKNHMLVKIYNRRAISAEEIVESLLSYVERLRPMVGDASLELNAALDAGKTVLFEAGQATMLDIDHGTYPFVTSSSATSGGAATGSGVAPNRLERIIAVVKAYTTRVGAGPFPTELHDESGEYLRAKGFEFGTTTGRPRRCGWYDAPIARYTARINGVTDFVLTKLDVLSGLATIPVCVAYDVDGVRHDEVPVSQSDFHHATPIYEEFPGWQEDITACRRFEDLPKAAQDYVTAIERMSGARISAIGVGPEREQVVVLHDLLEA</sequence>
<feature type="binding site" description="in other chain" evidence="8">
    <location>
        <begin position="38"/>
        <end position="41"/>
    </location>
    <ligand>
        <name>IMP</name>
        <dbReference type="ChEBI" id="CHEBI:58053"/>
        <note>ligand shared between dimeric partners</note>
    </ligand>
</feature>
<evidence type="ECO:0000256" key="9">
    <source>
        <dbReference type="PROSITE-ProRule" id="PRU10134"/>
    </source>
</evidence>
<feature type="binding site" evidence="8">
    <location>
        <begin position="12"/>
        <end position="18"/>
    </location>
    <ligand>
        <name>GTP</name>
        <dbReference type="ChEBI" id="CHEBI:37565"/>
    </ligand>
</feature>
<feature type="binding site" evidence="8">
    <location>
        <position position="304"/>
    </location>
    <ligand>
        <name>GTP</name>
        <dbReference type="ChEBI" id="CHEBI:37565"/>
    </ligand>
</feature>
<feature type="binding site" description="in other chain" evidence="8">
    <location>
        <begin position="13"/>
        <end position="16"/>
    </location>
    <ligand>
        <name>IMP</name>
        <dbReference type="ChEBI" id="CHEBI:58053"/>
        <note>ligand shared between dimeric partners</note>
    </ligand>
</feature>
<dbReference type="SUPFAM" id="SSF52540">
    <property type="entry name" value="P-loop containing nucleoside triphosphate hydrolases"/>
    <property type="match status" value="1"/>
</dbReference>
<comment type="catalytic activity">
    <reaction evidence="8 10">
        <text>IMP + L-aspartate + GTP = N(6)-(1,2-dicarboxyethyl)-AMP + GDP + phosphate + 2 H(+)</text>
        <dbReference type="Rhea" id="RHEA:15753"/>
        <dbReference type="ChEBI" id="CHEBI:15378"/>
        <dbReference type="ChEBI" id="CHEBI:29991"/>
        <dbReference type="ChEBI" id="CHEBI:37565"/>
        <dbReference type="ChEBI" id="CHEBI:43474"/>
        <dbReference type="ChEBI" id="CHEBI:57567"/>
        <dbReference type="ChEBI" id="CHEBI:58053"/>
        <dbReference type="ChEBI" id="CHEBI:58189"/>
        <dbReference type="EC" id="6.3.4.4"/>
    </reaction>
</comment>
<accession>A0A399NVF9</accession>
<feature type="binding site" evidence="8">
    <location>
        <begin position="330"/>
        <end position="332"/>
    </location>
    <ligand>
        <name>GTP</name>
        <dbReference type="ChEBI" id="CHEBI:37565"/>
    </ligand>
</feature>
<feature type="active site" description="Proton donor" evidence="8">
    <location>
        <position position="41"/>
    </location>
</feature>
<dbReference type="InterPro" id="IPR042109">
    <property type="entry name" value="Adenylosuccinate_synth_dom1"/>
</dbReference>
<dbReference type="Gene3D" id="1.10.300.10">
    <property type="entry name" value="Adenylosuccinate Synthetase, subunit A, domain 2"/>
    <property type="match status" value="1"/>
</dbReference>
<dbReference type="GO" id="GO:0044208">
    <property type="term" value="P:'de novo' AMP biosynthetic process"/>
    <property type="evidence" value="ECO:0007669"/>
    <property type="project" value="UniProtKB-UniRule"/>
</dbReference>
<keyword evidence="6 8" id="KW-0460">Magnesium</keyword>
<dbReference type="GO" id="GO:0046040">
    <property type="term" value="P:IMP metabolic process"/>
    <property type="evidence" value="ECO:0007669"/>
    <property type="project" value="TreeGrafter"/>
</dbReference>
<keyword evidence="2 8" id="KW-0436">Ligase</keyword>
<feature type="binding site" evidence="8">
    <location>
        <begin position="40"/>
        <end position="42"/>
    </location>
    <ligand>
        <name>GTP</name>
        <dbReference type="ChEBI" id="CHEBI:37565"/>
    </ligand>
</feature>
<evidence type="ECO:0000313" key="11">
    <source>
        <dbReference type="EMBL" id="RII97299.1"/>
    </source>
</evidence>
<dbReference type="InterPro" id="IPR042111">
    <property type="entry name" value="Adenylosuccinate_synth_dom3"/>
</dbReference>
<feature type="binding site" evidence="8">
    <location>
        <begin position="298"/>
        <end position="304"/>
    </location>
    <ligand>
        <name>substrate</name>
    </ligand>
</feature>
<feature type="active site" evidence="9">
    <location>
        <position position="139"/>
    </location>
</feature>
<comment type="function">
    <text evidence="8">Plays an important role in the de novo pathway of purine nucleotide biosynthesis. Catalyzes the first committed step in the biosynthesis of AMP from IMP.</text>
</comment>
<feature type="binding site" description="in other chain" evidence="8">
    <location>
        <position position="128"/>
    </location>
    <ligand>
        <name>IMP</name>
        <dbReference type="ChEBI" id="CHEBI:58053"/>
        <note>ligand shared between dimeric partners</note>
    </ligand>
</feature>
<evidence type="ECO:0000256" key="1">
    <source>
        <dbReference type="ARBA" id="ARBA00011738"/>
    </source>
</evidence>
<protein>
    <recommendedName>
        <fullName evidence="8 10">Adenylosuccinate synthetase</fullName>
        <shortName evidence="8">AMPSase</shortName>
        <shortName evidence="8">AdSS</shortName>
        <ecNumber evidence="8 10">6.3.4.4</ecNumber>
    </recommendedName>
    <alternativeName>
        <fullName evidence="8">IMP--aspartate ligase</fullName>
    </alternativeName>
</protein>
<evidence type="ECO:0000256" key="3">
    <source>
        <dbReference type="ARBA" id="ARBA00022723"/>
    </source>
</evidence>
<dbReference type="PROSITE" id="PS00513">
    <property type="entry name" value="ADENYLOSUCCIN_SYN_2"/>
    <property type="match status" value="1"/>
</dbReference>
<dbReference type="NCBIfam" id="TIGR00184">
    <property type="entry name" value="purA"/>
    <property type="match status" value="1"/>
</dbReference>
<dbReference type="CDD" id="cd03108">
    <property type="entry name" value="AdSS"/>
    <property type="match status" value="1"/>
</dbReference>
<comment type="pathway">
    <text evidence="8 10">Purine metabolism; AMP biosynthesis via de novo pathway; AMP from IMP: step 1/2.</text>
</comment>
<dbReference type="RefSeq" id="WP_043585107.1">
    <property type="nucleotide sequence ID" value="NZ_QWEC01000093.1"/>
</dbReference>
<dbReference type="AlphaFoldDB" id="A0A399NVF9"/>
<dbReference type="UniPathway" id="UPA00075">
    <property type="reaction ID" value="UER00335"/>
</dbReference>
<dbReference type="InterPro" id="IPR042110">
    <property type="entry name" value="Adenylosuccinate_synth_dom2"/>
</dbReference>
<keyword evidence="7 8" id="KW-0342">GTP-binding</keyword>
<reference evidence="11 12" key="1">
    <citation type="submission" date="2018-08" db="EMBL/GenBank/DDBJ databases">
        <title>Genome Sequence of Clavibacter michiganensis Subspecies type strains, and the Atypical Peach-Colored Strains Isolated from Tomato.</title>
        <authorList>
            <person name="Osdaghi E."/>
            <person name="Portier P."/>
            <person name="Briand M."/>
            <person name="Jacques M.-A."/>
        </authorList>
    </citation>
    <scope>NUCLEOTIDE SEQUENCE [LARGE SCALE GENOMIC DNA]</scope>
    <source>
        <strain evidence="11 12">CFBP 7493</strain>
    </source>
</reference>
<organism evidence="11 12">
    <name type="scientific">Clavibacter michiganensis</name>
    <dbReference type="NCBI Taxonomy" id="28447"/>
    <lineage>
        <taxon>Bacteria</taxon>
        <taxon>Bacillati</taxon>
        <taxon>Actinomycetota</taxon>
        <taxon>Actinomycetes</taxon>
        <taxon>Micrococcales</taxon>
        <taxon>Microbacteriaceae</taxon>
        <taxon>Clavibacter</taxon>
    </lineage>
</organism>
<feature type="binding site" evidence="8">
    <location>
        <position position="142"/>
    </location>
    <ligand>
        <name>IMP</name>
        <dbReference type="ChEBI" id="CHEBI:58053"/>
        <note>ligand shared between dimeric partners</note>
    </ligand>
</feature>
<feature type="binding site" evidence="8">
    <location>
        <begin position="412"/>
        <end position="414"/>
    </location>
    <ligand>
        <name>GTP</name>
        <dbReference type="ChEBI" id="CHEBI:37565"/>
    </ligand>
</feature>
<dbReference type="InterPro" id="IPR018220">
    <property type="entry name" value="Adenylosuccin_syn_GTP-bd"/>
</dbReference>
<keyword evidence="4 8" id="KW-0547">Nucleotide-binding</keyword>
<dbReference type="GO" id="GO:0000287">
    <property type="term" value="F:magnesium ion binding"/>
    <property type="evidence" value="ECO:0007669"/>
    <property type="project" value="UniProtKB-UniRule"/>
</dbReference>
<comment type="subcellular location">
    <subcellularLocation>
        <location evidence="8">Cytoplasm</location>
    </subcellularLocation>
</comment>
<evidence type="ECO:0000256" key="7">
    <source>
        <dbReference type="ARBA" id="ARBA00023134"/>
    </source>
</evidence>
<dbReference type="EC" id="6.3.4.4" evidence="8 10"/>
<evidence type="ECO:0000256" key="2">
    <source>
        <dbReference type="ARBA" id="ARBA00022598"/>
    </source>
</evidence>
<evidence type="ECO:0000256" key="8">
    <source>
        <dbReference type="HAMAP-Rule" id="MF_00011"/>
    </source>
</evidence>
<dbReference type="SMART" id="SM00788">
    <property type="entry name" value="Adenylsucc_synt"/>
    <property type="match status" value="1"/>
</dbReference>
<feature type="binding site" description="in other chain" evidence="8">
    <location>
        <position position="302"/>
    </location>
    <ligand>
        <name>IMP</name>
        <dbReference type="ChEBI" id="CHEBI:58053"/>
        <note>ligand shared between dimeric partners</note>
    </ligand>
</feature>
<feature type="active site" description="Proton acceptor" evidence="8">
    <location>
        <position position="13"/>
    </location>
</feature>
<dbReference type="PROSITE" id="PS01266">
    <property type="entry name" value="ADENYLOSUCCIN_SYN_1"/>
    <property type="match status" value="1"/>
</dbReference>
<dbReference type="EMBL" id="QWEC01000093">
    <property type="protein sequence ID" value="RII97299.1"/>
    <property type="molecule type" value="Genomic_DNA"/>
</dbReference>
<evidence type="ECO:0000256" key="5">
    <source>
        <dbReference type="ARBA" id="ARBA00022755"/>
    </source>
</evidence>
<gene>
    <name evidence="8" type="primary">purA</name>
    <name evidence="11" type="ORF">DZF96_07920</name>
</gene>
<evidence type="ECO:0000256" key="10">
    <source>
        <dbReference type="RuleBase" id="RU000520"/>
    </source>
</evidence>
<dbReference type="GO" id="GO:0005737">
    <property type="term" value="C:cytoplasm"/>
    <property type="evidence" value="ECO:0007669"/>
    <property type="project" value="UniProtKB-SubCell"/>
</dbReference>
<dbReference type="InterPro" id="IPR027417">
    <property type="entry name" value="P-loop_NTPase"/>
</dbReference>
<evidence type="ECO:0000313" key="12">
    <source>
        <dbReference type="Proteomes" id="UP000266298"/>
    </source>
</evidence>
<dbReference type="Gene3D" id="3.90.170.10">
    <property type="entry name" value="Adenylosuccinate Synthetase, subunit A, domain 3"/>
    <property type="match status" value="1"/>
</dbReference>
<keyword evidence="3 8" id="KW-0479">Metal-binding</keyword>
<dbReference type="GO" id="GO:0005525">
    <property type="term" value="F:GTP binding"/>
    <property type="evidence" value="ECO:0007669"/>
    <property type="project" value="UniProtKB-UniRule"/>
</dbReference>